<proteinExistence type="predicted"/>
<dbReference type="AlphaFoldDB" id="A0A0A9DGY0"/>
<protein>
    <submittedName>
        <fullName evidence="1">Uncharacterized protein</fullName>
    </submittedName>
</protein>
<dbReference type="EMBL" id="GBRH01210829">
    <property type="protein sequence ID" value="JAD87066.1"/>
    <property type="molecule type" value="Transcribed_RNA"/>
</dbReference>
<reference evidence="1" key="1">
    <citation type="submission" date="2014-09" db="EMBL/GenBank/DDBJ databases">
        <authorList>
            <person name="Magalhaes I.L.F."/>
            <person name="Oliveira U."/>
            <person name="Santos F.R."/>
            <person name="Vidigal T.H.D.A."/>
            <person name="Brescovit A.D."/>
            <person name="Santos A.J."/>
        </authorList>
    </citation>
    <scope>NUCLEOTIDE SEQUENCE</scope>
    <source>
        <tissue evidence="1">Shoot tissue taken approximately 20 cm above the soil surface</tissue>
    </source>
</reference>
<reference evidence="1" key="2">
    <citation type="journal article" date="2015" name="Data Brief">
        <title>Shoot transcriptome of the giant reed, Arundo donax.</title>
        <authorList>
            <person name="Barrero R.A."/>
            <person name="Guerrero F.D."/>
            <person name="Moolhuijzen P."/>
            <person name="Goolsby J.A."/>
            <person name="Tidwell J."/>
            <person name="Bellgard S.E."/>
            <person name="Bellgard M.I."/>
        </authorList>
    </citation>
    <scope>NUCLEOTIDE SEQUENCE</scope>
    <source>
        <tissue evidence="1">Shoot tissue taken approximately 20 cm above the soil surface</tissue>
    </source>
</reference>
<evidence type="ECO:0000313" key="1">
    <source>
        <dbReference type="EMBL" id="JAD87066.1"/>
    </source>
</evidence>
<name>A0A0A9DGY0_ARUDO</name>
<sequence>MTKCLKQKINNMITWFTPFKYYIVNILTDHKKLQIVGGVQLQVKPNRSDRKSSELHLLLLKPGAPSARAAADVNLNGLA</sequence>
<accession>A0A0A9DGY0</accession>
<organism evidence="1">
    <name type="scientific">Arundo donax</name>
    <name type="common">Giant reed</name>
    <name type="synonym">Donax arundinaceus</name>
    <dbReference type="NCBI Taxonomy" id="35708"/>
    <lineage>
        <taxon>Eukaryota</taxon>
        <taxon>Viridiplantae</taxon>
        <taxon>Streptophyta</taxon>
        <taxon>Embryophyta</taxon>
        <taxon>Tracheophyta</taxon>
        <taxon>Spermatophyta</taxon>
        <taxon>Magnoliopsida</taxon>
        <taxon>Liliopsida</taxon>
        <taxon>Poales</taxon>
        <taxon>Poaceae</taxon>
        <taxon>PACMAD clade</taxon>
        <taxon>Arundinoideae</taxon>
        <taxon>Arundineae</taxon>
        <taxon>Arundo</taxon>
    </lineage>
</organism>